<dbReference type="GO" id="GO:0005829">
    <property type="term" value="C:cytosol"/>
    <property type="evidence" value="ECO:0007669"/>
    <property type="project" value="TreeGrafter"/>
</dbReference>
<dbReference type="PROSITE" id="PS50006">
    <property type="entry name" value="FHA_DOMAIN"/>
    <property type="match status" value="1"/>
</dbReference>
<dbReference type="InterPro" id="IPR013083">
    <property type="entry name" value="Znf_RING/FYVE/PHD"/>
</dbReference>
<keyword evidence="3 6" id="KW-0863">Zinc-finger</keyword>
<dbReference type="SMART" id="SM00240">
    <property type="entry name" value="FHA"/>
    <property type="match status" value="1"/>
</dbReference>
<dbReference type="SMART" id="SM00184">
    <property type="entry name" value="RING"/>
    <property type="match status" value="1"/>
</dbReference>
<dbReference type="AlphaFoldDB" id="A0A1C7NNC7"/>
<reference evidence="9 10" key="1">
    <citation type="submission" date="2016-03" db="EMBL/GenBank/DDBJ databases">
        <title>Choanephora cucurbitarum.</title>
        <authorList>
            <person name="Min B."/>
            <person name="Park H."/>
            <person name="Park J.-H."/>
            <person name="Shin H.-D."/>
            <person name="Choi I.-G."/>
        </authorList>
    </citation>
    <scope>NUCLEOTIDE SEQUENCE [LARGE SCALE GENOMIC DNA]</scope>
    <source>
        <strain evidence="9 10">KUS-F28377</strain>
    </source>
</reference>
<evidence type="ECO:0000313" key="10">
    <source>
        <dbReference type="Proteomes" id="UP000093000"/>
    </source>
</evidence>
<dbReference type="InterPro" id="IPR001841">
    <property type="entry name" value="Znf_RING"/>
</dbReference>
<evidence type="ECO:0000259" key="8">
    <source>
        <dbReference type="PROSITE" id="PS50089"/>
    </source>
</evidence>
<dbReference type="InterPro" id="IPR000253">
    <property type="entry name" value="FHA_dom"/>
</dbReference>
<dbReference type="GO" id="GO:0008270">
    <property type="term" value="F:zinc ion binding"/>
    <property type="evidence" value="ECO:0007669"/>
    <property type="project" value="UniProtKB-KW"/>
</dbReference>
<dbReference type="FunCoup" id="A0A1C7NNC7">
    <property type="interactions" value="9"/>
</dbReference>
<keyword evidence="4" id="KW-0833">Ubl conjugation pathway</keyword>
<dbReference type="STRING" id="101091.A0A1C7NNC7"/>
<keyword evidence="2" id="KW-0479">Metal-binding</keyword>
<dbReference type="Pfam" id="PF17123">
    <property type="entry name" value="zf-RING_11"/>
    <property type="match status" value="1"/>
</dbReference>
<gene>
    <name evidence="9" type="primary">dma1_2</name>
    <name evidence="9" type="ORF">A0J61_03182</name>
</gene>
<evidence type="ECO:0000256" key="4">
    <source>
        <dbReference type="ARBA" id="ARBA00022786"/>
    </source>
</evidence>
<dbReference type="GO" id="GO:0061630">
    <property type="term" value="F:ubiquitin protein ligase activity"/>
    <property type="evidence" value="ECO:0007669"/>
    <property type="project" value="TreeGrafter"/>
</dbReference>
<dbReference type="PANTHER" id="PTHR15067">
    <property type="entry name" value="E3 UBIQUITIN-PROTEIN LIGASE RNF8"/>
    <property type="match status" value="1"/>
</dbReference>
<name>A0A1C7NNC7_9FUNG</name>
<dbReference type="Gene3D" id="3.30.40.10">
    <property type="entry name" value="Zinc/RING finger domain, C3HC4 (zinc finger)"/>
    <property type="match status" value="1"/>
</dbReference>
<evidence type="ECO:0000256" key="3">
    <source>
        <dbReference type="ARBA" id="ARBA00022771"/>
    </source>
</evidence>
<evidence type="ECO:0000259" key="7">
    <source>
        <dbReference type="PROSITE" id="PS50006"/>
    </source>
</evidence>
<dbReference type="EMBL" id="LUGH01000133">
    <property type="protein sequence ID" value="OBZ88764.1"/>
    <property type="molecule type" value="Genomic_DNA"/>
</dbReference>
<dbReference type="PROSITE" id="PS50089">
    <property type="entry name" value="ZF_RING_2"/>
    <property type="match status" value="1"/>
</dbReference>
<dbReference type="Pfam" id="PF00498">
    <property type="entry name" value="FHA"/>
    <property type="match status" value="1"/>
</dbReference>
<proteinExistence type="predicted"/>
<dbReference type="SUPFAM" id="SSF57850">
    <property type="entry name" value="RING/U-box"/>
    <property type="match status" value="1"/>
</dbReference>
<evidence type="ECO:0000256" key="1">
    <source>
        <dbReference type="ARBA" id="ARBA00022679"/>
    </source>
</evidence>
<dbReference type="Gene3D" id="2.60.200.20">
    <property type="match status" value="1"/>
</dbReference>
<dbReference type="GO" id="GO:0032153">
    <property type="term" value="C:cell division site"/>
    <property type="evidence" value="ECO:0007669"/>
    <property type="project" value="TreeGrafter"/>
</dbReference>
<keyword evidence="10" id="KW-1185">Reference proteome</keyword>
<dbReference type="GO" id="GO:0000151">
    <property type="term" value="C:ubiquitin ligase complex"/>
    <property type="evidence" value="ECO:0007669"/>
    <property type="project" value="TreeGrafter"/>
</dbReference>
<evidence type="ECO:0000256" key="2">
    <source>
        <dbReference type="ARBA" id="ARBA00022723"/>
    </source>
</evidence>
<keyword evidence="1" id="KW-0808">Transferase</keyword>
<dbReference type="GO" id="GO:0006511">
    <property type="term" value="P:ubiquitin-dependent protein catabolic process"/>
    <property type="evidence" value="ECO:0007669"/>
    <property type="project" value="TreeGrafter"/>
</dbReference>
<feature type="domain" description="RING-type" evidence="8">
    <location>
        <begin position="193"/>
        <end position="236"/>
    </location>
</feature>
<protein>
    <submittedName>
        <fullName evidence="9">Putative E3 ubiquitin-protein ligase dma1</fullName>
    </submittedName>
</protein>
<feature type="domain" description="FHA" evidence="7">
    <location>
        <begin position="42"/>
        <end position="97"/>
    </location>
</feature>
<organism evidence="9 10">
    <name type="scientific">Choanephora cucurbitarum</name>
    <dbReference type="NCBI Taxonomy" id="101091"/>
    <lineage>
        <taxon>Eukaryota</taxon>
        <taxon>Fungi</taxon>
        <taxon>Fungi incertae sedis</taxon>
        <taxon>Mucoromycota</taxon>
        <taxon>Mucoromycotina</taxon>
        <taxon>Mucoromycetes</taxon>
        <taxon>Mucorales</taxon>
        <taxon>Mucorineae</taxon>
        <taxon>Choanephoraceae</taxon>
        <taxon>Choanephoroideae</taxon>
        <taxon>Choanephora</taxon>
    </lineage>
</organism>
<dbReference type="InterPro" id="IPR008984">
    <property type="entry name" value="SMAD_FHA_dom_sf"/>
</dbReference>
<evidence type="ECO:0000313" key="9">
    <source>
        <dbReference type="EMBL" id="OBZ88764.1"/>
    </source>
</evidence>
<dbReference type="Proteomes" id="UP000093000">
    <property type="component" value="Unassembled WGS sequence"/>
</dbReference>
<accession>A0A1C7NNC7</accession>
<evidence type="ECO:0000256" key="6">
    <source>
        <dbReference type="PROSITE-ProRule" id="PRU00175"/>
    </source>
</evidence>
<dbReference type="InParanoid" id="A0A1C7NNC7"/>
<keyword evidence="5" id="KW-0862">Zinc</keyword>
<comment type="caution">
    <text evidence="9">The sequence shown here is derived from an EMBL/GenBank/DDBJ whole genome shotgun (WGS) entry which is preliminary data.</text>
</comment>
<dbReference type="SUPFAM" id="SSF49879">
    <property type="entry name" value="SMAD/FHA domain"/>
    <property type="match status" value="1"/>
</dbReference>
<sequence length="265" mass="30480">MSSPDSQNDSNNQLLRVVPHLDSHNALIFPVMEYTLTNSHVLKIGRTITDRRPSSNSMTFRSKVVSRRHAEIFVQHDKVYIRDMQSSSGTFLNNRRLSSANQISQPFEIHDNDIIQLGVDYQGGAQEIYRCVKMKMELNKSQQQNESLSQYNLKTYQSLKQLTTPPDRRECLLKDLDDMEMAIETDDFQVGECCICLFAIAPFQALFVAPCSHTFHYKCLRPLLANHPGFLCPLCRSYADLDKNVSLEVEDVKQMLRSNKKPYTH</sequence>
<dbReference type="PANTHER" id="PTHR15067:SF7">
    <property type="entry name" value="E3 UBIQUITIN-PROTEIN LIGASE DMA1-RELATED"/>
    <property type="match status" value="1"/>
</dbReference>
<dbReference type="GO" id="GO:0016567">
    <property type="term" value="P:protein ubiquitination"/>
    <property type="evidence" value="ECO:0007669"/>
    <property type="project" value="TreeGrafter"/>
</dbReference>
<dbReference type="OrthoDB" id="687730at2759"/>
<evidence type="ECO:0000256" key="5">
    <source>
        <dbReference type="ARBA" id="ARBA00022833"/>
    </source>
</evidence>